<proteinExistence type="predicted"/>
<sequence length="85" mass="9542">MSSQPPEDERQREARAILERIRRETEPQIGAHTEAIVTRTRDHFMGRDADAEDRFEVIGTRIGRIASVLAFVILAVLLASQLLSG</sequence>
<evidence type="ECO:0000313" key="2">
    <source>
        <dbReference type="EMBL" id="MBO0662129.1"/>
    </source>
</evidence>
<evidence type="ECO:0000256" key="1">
    <source>
        <dbReference type="SAM" id="Phobius"/>
    </source>
</evidence>
<feature type="transmembrane region" description="Helical" evidence="1">
    <location>
        <begin position="62"/>
        <end position="83"/>
    </location>
</feature>
<keyword evidence="1" id="KW-0472">Membrane</keyword>
<gene>
    <name evidence="2" type="ORF">J1C48_06050</name>
</gene>
<organism evidence="2 3">
    <name type="scientific">Jiella flava</name>
    <dbReference type="NCBI Taxonomy" id="2816857"/>
    <lineage>
        <taxon>Bacteria</taxon>
        <taxon>Pseudomonadati</taxon>
        <taxon>Pseudomonadota</taxon>
        <taxon>Alphaproteobacteria</taxon>
        <taxon>Hyphomicrobiales</taxon>
        <taxon>Aurantimonadaceae</taxon>
        <taxon>Jiella</taxon>
    </lineage>
</organism>
<keyword evidence="1" id="KW-0812">Transmembrane</keyword>
<dbReference type="RefSeq" id="WP_207256874.1">
    <property type="nucleotide sequence ID" value="NZ_JAFMPP010000003.1"/>
</dbReference>
<name>A0A939FZC0_9HYPH</name>
<protein>
    <submittedName>
        <fullName evidence="2">Uncharacterized protein</fullName>
    </submittedName>
</protein>
<keyword evidence="3" id="KW-1185">Reference proteome</keyword>
<keyword evidence="1" id="KW-1133">Transmembrane helix</keyword>
<dbReference type="Proteomes" id="UP000664122">
    <property type="component" value="Unassembled WGS sequence"/>
</dbReference>
<evidence type="ECO:0000313" key="3">
    <source>
        <dbReference type="Proteomes" id="UP000664122"/>
    </source>
</evidence>
<dbReference type="AlphaFoldDB" id="A0A939FZC0"/>
<comment type="caution">
    <text evidence="2">The sequence shown here is derived from an EMBL/GenBank/DDBJ whole genome shotgun (WGS) entry which is preliminary data.</text>
</comment>
<reference evidence="2" key="1">
    <citation type="submission" date="2021-03" db="EMBL/GenBank/DDBJ databases">
        <title>Whole genome sequence of Jiella sp. CQZ9-1.</title>
        <authorList>
            <person name="Tuo L."/>
        </authorList>
    </citation>
    <scope>NUCLEOTIDE SEQUENCE</scope>
    <source>
        <strain evidence="2">CQZ9-1</strain>
    </source>
</reference>
<dbReference type="EMBL" id="JAFMPP010000003">
    <property type="protein sequence ID" value="MBO0662129.1"/>
    <property type="molecule type" value="Genomic_DNA"/>
</dbReference>
<accession>A0A939FZC0</accession>